<sequence length="85" mass="10226">MMSSDWEEDVCLVLEDEEGQEHEFTLIKKFFVDDAEYVVLQQVGDDEQIIFKFVRDEDGEEFLCEIEDEEEWGRVVDAYQEMEFE</sequence>
<accession>A0A0B7MJ23</accession>
<dbReference type="EMBL" id="CDRZ01000270">
    <property type="protein sequence ID" value="CEO90050.1"/>
    <property type="molecule type" value="Genomic_DNA"/>
</dbReference>
<evidence type="ECO:0000313" key="2">
    <source>
        <dbReference type="Proteomes" id="UP000046155"/>
    </source>
</evidence>
<keyword evidence="2" id="KW-1185">Reference proteome</keyword>
<evidence type="ECO:0000313" key="1">
    <source>
        <dbReference type="EMBL" id="CEO90050.1"/>
    </source>
</evidence>
<gene>
    <name evidence="1" type="ORF">SSCH_700037</name>
</gene>
<dbReference type="InterPro" id="IPR009711">
    <property type="entry name" value="UPF0473"/>
</dbReference>
<dbReference type="AlphaFoldDB" id="A0A0B7MJ23"/>
<organism evidence="1 2">
    <name type="scientific">Syntrophaceticus schinkii</name>
    <dbReference type="NCBI Taxonomy" id="499207"/>
    <lineage>
        <taxon>Bacteria</taxon>
        <taxon>Bacillati</taxon>
        <taxon>Bacillota</taxon>
        <taxon>Clostridia</taxon>
        <taxon>Thermoanaerobacterales</taxon>
        <taxon>Thermoanaerobacterales Family III. Incertae Sedis</taxon>
        <taxon>Syntrophaceticus</taxon>
    </lineage>
</organism>
<dbReference type="Proteomes" id="UP000046155">
    <property type="component" value="Unassembled WGS sequence"/>
</dbReference>
<reference evidence="2" key="1">
    <citation type="submission" date="2015-01" db="EMBL/GenBank/DDBJ databases">
        <authorList>
            <person name="Manzoor Shahid"/>
            <person name="Zubair Saima"/>
        </authorList>
    </citation>
    <scope>NUCLEOTIDE SEQUENCE [LARGE SCALE GENOMIC DNA]</scope>
    <source>
        <strain evidence="2">Sp3</strain>
    </source>
</reference>
<proteinExistence type="predicted"/>
<name>A0A0B7MJ23_9FIRM</name>
<dbReference type="Pfam" id="PF06949">
    <property type="entry name" value="DUF1292"/>
    <property type="match status" value="1"/>
</dbReference>
<protein>
    <submittedName>
        <fullName evidence="1">Uncharacterized protein</fullName>
    </submittedName>
</protein>